<feature type="compositionally biased region" description="Basic and acidic residues" evidence="1">
    <location>
        <begin position="57"/>
        <end position="72"/>
    </location>
</feature>
<reference evidence="2 3" key="1">
    <citation type="submission" date="2019-02" db="EMBL/GenBank/DDBJ databases">
        <title>Deep-cultivation of Planctomycetes and their phenomic and genomic characterization uncovers novel biology.</title>
        <authorList>
            <person name="Wiegand S."/>
            <person name="Jogler M."/>
            <person name="Boedeker C."/>
            <person name="Pinto D."/>
            <person name="Vollmers J."/>
            <person name="Rivas-Marin E."/>
            <person name="Kohn T."/>
            <person name="Peeters S.H."/>
            <person name="Heuer A."/>
            <person name="Rast P."/>
            <person name="Oberbeckmann S."/>
            <person name="Bunk B."/>
            <person name="Jeske O."/>
            <person name="Meyerdierks A."/>
            <person name="Storesund J.E."/>
            <person name="Kallscheuer N."/>
            <person name="Luecker S."/>
            <person name="Lage O.M."/>
            <person name="Pohl T."/>
            <person name="Merkel B.J."/>
            <person name="Hornburger P."/>
            <person name="Mueller R.-W."/>
            <person name="Bruemmer F."/>
            <person name="Labrenz M."/>
            <person name="Spormann A.M."/>
            <person name="Op den Camp H."/>
            <person name="Overmann J."/>
            <person name="Amann R."/>
            <person name="Jetten M.S.M."/>
            <person name="Mascher T."/>
            <person name="Medema M.H."/>
            <person name="Devos D.P."/>
            <person name="Kaster A.-K."/>
            <person name="Ovreas L."/>
            <person name="Rohde M."/>
            <person name="Galperin M.Y."/>
            <person name="Jogler C."/>
        </authorList>
    </citation>
    <scope>NUCLEOTIDE SEQUENCE [LARGE SCALE GENOMIC DNA]</scope>
    <source>
        <strain evidence="2 3">ElP</strain>
    </source>
</reference>
<sequence length="72" mass="7961">MTPTADDRDATPGDDDRRPRPDDEPDEVEPDEVEVASEDSFPASDPPSWTPITEVGPPKDHQPEPIRDDPGR</sequence>
<proteinExistence type="predicted"/>
<feature type="region of interest" description="Disordered" evidence="1">
    <location>
        <begin position="1"/>
        <end position="72"/>
    </location>
</feature>
<dbReference type="Proteomes" id="UP000317835">
    <property type="component" value="Chromosome"/>
</dbReference>
<evidence type="ECO:0000313" key="2">
    <source>
        <dbReference type="EMBL" id="QDV35802.1"/>
    </source>
</evidence>
<dbReference type="OrthoDB" id="7267013at2"/>
<evidence type="ECO:0000256" key="1">
    <source>
        <dbReference type="SAM" id="MobiDB-lite"/>
    </source>
</evidence>
<organism evidence="2 3">
    <name type="scientific">Tautonia plasticadhaerens</name>
    <dbReference type="NCBI Taxonomy" id="2527974"/>
    <lineage>
        <taxon>Bacteria</taxon>
        <taxon>Pseudomonadati</taxon>
        <taxon>Planctomycetota</taxon>
        <taxon>Planctomycetia</taxon>
        <taxon>Isosphaerales</taxon>
        <taxon>Isosphaeraceae</taxon>
        <taxon>Tautonia</taxon>
    </lineage>
</organism>
<feature type="compositionally biased region" description="Basic and acidic residues" evidence="1">
    <location>
        <begin position="1"/>
        <end position="22"/>
    </location>
</feature>
<feature type="compositionally biased region" description="Acidic residues" evidence="1">
    <location>
        <begin position="23"/>
        <end position="37"/>
    </location>
</feature>
<accession>A0A518H4N7</accession>
<keyword evidence="3" id="KW-1185">Reference proteome</keyword>
<dbReference type="EMBL" id="CP036426">
    <property type="protein sequence ID" value="QDV35802.1"/>
    <property type="molecule type" value="Genomic_DNA"/>
</dbReference>
<evidence type="ECO:0000313" key="3">
    <source>
        <dbReference type="Proteomes" id="UP000317835"/>
    </source>
</evidence>
<gene>
    <name evidence="2" type="ORF">ElP_37100</name>
</gene>
<protein>
    <submittedName>
        <fullName evidence="2">Uncharacterized protein</fullName>
    </submittedName>
</protein>
<name>A0A518H4N7_9BACT</name>
<dbReference type="AlphaFoldDB" id="A0A518H4N7"/>
<dbReference type="KEGG" id="tpla:ElP_37100"/>
<dbReference type="RefSeq" id="WP_145271631.1">
    <property type="nucleotide sequence ID" value="NZ_CP036426.1"/>
</dbReference>